<keyword evidence="3" id="KW-1185">Reference proteome</keyword>
<accession>A0AAE1QR35</accession>
<feature type="region of interest" description="Disordered" evidence="1">
    <location>
        <begin position="62"/>
        <end position="100"/>
    </location>
</feature>
<evidence type="ECO:0000313" key="3">
    <source>
        <dbReference type="Proteomes" id="UP001291623"/>
    </source>
</evidence>
<comment type="caution">
    <text evidence="2">The sequence shown here is derived from an EMBL/GenBank/DDBJ whole genome shotgun (WGS) entry which is preliminary data.</text>
</comment>
<protein>
    <submittedName>
        <fullName evidence="2">Uncharacterized protein</fullName>
    </submittedName>
</protein>
<dbReference type="EMBL" id="JAVYJV010000024">
    <property type="protein sequence ID" value="KAK4338025.1"/>
    <property type="molecule type" value="Genomic_DNA"/>
</dbReference>
<evidence type="ECO:0000256" key="1">
    <source>
        <dbReference type="SAM" id="MobiDB-lite"/>
    </source>
</evidence>
<proteinExistence type="predicted"/>
<name>A0AAE1QR35_9SOLA</name>
<reference evidence="2" key="1">
    <citation type="submission" date="2023-12" db="EMBL/GenBank/DDBJ databases">
        <title>Genome assembly of Anisodus tanguticus.</title>
        <authorList>
            <person name="Wang Y.-J."/>
        </authorList>
    </citation>
    <scope>NUCLEOTIDE SEQUENCE</scope>
    <source>
        <strain evidence="2">KB-2021</strain>
        <tissue evidence="2">Leaf</tissue>
    </source>
</reference>
<evidence type="ECO:0000313" key="2">
    <source>
        <dbReference type="EMBL" id="KAK4338025.1"/>
    </source>
</evidence>
<organism evidence="2 3">
    <name type="scientific">Anisodus tanguticus</name>
    <dbReference type="NCBI Taxonomy" id="243964"/>
    <lineage>
        <taxon>Eukaryota</taxon>
        <taxon>Viridiplantae</taxon>
        <taxon>Streptophyta</taxon>
        <taxon>Embryophyta</taxon>
        <taxon>Tracheophyta</taxon>
        <taxon>Spermatophyta</taxon>
        <taxon>Magnoliopsida</taxon>
        <taxon>eudicotyledons</taxon>
        <taxon>Gunneridae</taxon>
        <taxon>Pentapetalae</taxon>
        <taxon>asterids</taxon>
        <taxon>lamiids</taxon>
        <taxon>Solanales</taxon>
        <taxon>Solanaceae</taxon>
        <taxon>Solanoideae</taxon>
        <taxon>Hyoscyameae</taxon>
        <taxon>Anisodus</taxon>
    </lineage>
</organism>
<dbReference type="Proteomes" id="UP001291623">
    <property type="component" value="Unassembled WGS sequence"/>
</dbReference>
<gene>
    <name evidence="2" type="ORF">RND71_042512</name>
</gene>
<dbReference type="AlphaFoldDB" id="A0AAE1QR35"/>
<sequence>MGCYRIGGRRDRIQNRKCGPIWNTKEIQNNGVPGKNKKKAHLTLPSGIEEMLDHYKNLDSSTRDISIGGGDGSTNVHQLLARSQGDIDRGGELSEQDQEL</sequence>